<accession>A0A0V0GPS4</accession>
<dbReference type="EMBL" id="GEDG01033471">
    <property type="protein sequence ID" value="JAP10242.1"/>
    <property type="molecule type" value="Transcribed_RNA"/>
</dbReference>
<dbReference type="AlphaFoldDB" id="A0A0V0GPS4"/>
<reference evidence="1" key="1">
    <citation type="submission" date="2015-12" db="EMBL/GenBank/DDBJ databases">
        <title>Gene expression during late stages of embryo sac development: a critical building block for successful pollen-pistil interactions.</title>
        <authorList>
            <person name="Liu Y."/>
            <person name="Joly V."/>
            <person name="Sabar M."/>
            <person name="Matton D.P."/>
        </authorList>
    </citation>
    <scope>NUCLEOTIDE SEQUENCE</scope>
</reference>
<protein>
    <submittedName>
        <fullName evidence="1">Putative ovule protein</fullName>
    </submittedName>
</protein>
<organism evidence="1">
    <name type="scientific">Solanum chacoense</name>
    <name type="common">Chaco potato</name>
    <dbReference type="NCBI Taxonomy" id="4108"/>
    <lineage>
        <taxon>Eukaryota</taxon>
        <taxon>Viridiplantae</taxon>
        <taxon>Streptophyta</taxon>
        <taxon>Embryophyta</taxon>
        <taxon>Tracheophyta</taxon>
        <taxon>Spermatophyta</taxon>
        <taxon>Magnoliopsida</taxon>
        <taxon>eudicotyledons</taxon>
        <taxon>Gunneridae</taxon>
        <taxon>Pentapetalae</taxon>
        <taxon>asterids</taxon>
        <taxon>lamiids</taxon>
        <taxon>Solanales</taxon>
        <taxon>Solanaceae</taxon>
        <taxon>Solanoideae</taxon>
        <taxon>Solaneae</taxon>
        <taxon>Solanum</taxon>
    </lineage>
</organism>
<name>A0A0V0GPS4_SOLCH</name>
<proteinExistence type="predicted"/>
<evidence type="ECO:0000313" key="1">
    <source>
        <dbReference type="EMBL" id="JAP10242.1"/>
    </source>
</evidence>
<sequence length="84" mass="9497">MIDYGFDLLVHGWWCDKYSSSTGLSTLLVFHVFKIQFQLASMEDKMQLQMMRHIHPIRSSAGLGSDLERTLIASNQALIHSAAT</sequence>